<keyword evidence="2" id="KW-1185">Reference proteome</keyword>
<sequence>FCALLCGGVTTAVNNGAEALTIQIQIFIQLTMIAIITQTPAFQNCGDAQCSCASCTCEAGNCECASEECKC</sequence>
<evidence type="ECO:0008006" key="3">
    <source>
        <dbReference type="Google" id="ProtNLM"/>
    </source>
</evidence>
<organism evidence="1 2">
    <name type="scientific">Mycena citricolor</name>
    <dbReference type="NCBI Taxonomy" id="2018698"/>
    <lineage>
        <taxon>Eukaryota</taxon>
        <taxon>Fungi</taxon>
        <taxon>Dikarya</taxon>
        <taxon>Basidiomycota</taxon>
        <taxon>Agaricomycotina</taxon>
        <taxon>Agaricomycetes</taxon>
        <taxon>Agaricomycetidae</taxon>
        <taxon>Agaricales</taxon>
        <taxon>Marasmiineae</taxon>
        <taxon>Mycenaceae</taxon>
        <taxon>Mycena</taxon>
    </lineage>
</organism>
<protein>
    <recommendedName>
        <fullName evidence="3">Metallothionein</fullName>
    </recommendedName>
</protein>
<feature type="non-terminal residue" evidence="1">
    <location>
        <position position="71"/>
    </location>
</feature>
<dbReference type="Proteomes" id="UP001295794">
    <property type="component" value="Unassembled WGS sequence"/>
</dbReference>
<proteinExistence type="predicted"/>
<dbReference type="AlphaFoldDB" id="A0AAD2Q3N5"/>
<evidence type="ECO:0000313" key="1">
    <source>
        <dbReference type="EMBL" id="CAK5272588.1"/>
    </source>
</evidence>
<comment type="caution">
    <text evidence="1">The sequence shown here is derived from an EMBL/GenBank/DDBJ whole genome shotgun (WGS) entry which is preliminary data.</text>
</comment>
<accession>A0AAD2Q3N5</accession>
<name>A0AAD2Q3N5_9AGAR</name>
<dbReference type="EMBL" id="CAVNYO010000182">
    <property type="protein sequence ID" value="CAK5272588.1"/>
    <property type="molecule type" value="Genomic_DNA"/>
</dbReference>
<reference evidence="1" key="1">
    <citation type="submission" date="2023-11" db="EMBL/GenBank/DDBJ databases">
        <authorList>
            <person name="De Vega J J."/>
            <person name="De Vega J J."/>
        </authorList>
    </citation>
    <scope>NUCLEOTIDE SEQUENCE</scope>
</reference>
<gene>
    <name evidence="1" type="ORF">MYCIT1_LOCUS18334</name>
</gene>
<evidence type="ECO:0000313" key="2">
    <source>
        <dbReference type="Proteomes" id="UP001295794"/>
    </source>
</evidence>